<accession>A0AA37SYE4</accession>
<dbReference type="Proteomes" id="UP001156601">
    <property type="component" value="Unassembled WGS sequence"/>
</dbReference>
<proteinExistence type="predicted"/>
<reference evidence="1" key="2">
    <citation type="submission" date="2023-01" db="EMBL/GenBank/DDBJ databases">
        <title>Draft genome sequence of Agaribacter marinus strain NBRC 110023.</title>
        <authorList>
            <person name="Sun Q."/>
            <person name="Mori K."/>
        </authorList>
    </citation>
    <scope>NUCLEOTIDE SEQUENCE</scope>
    <source>
        <strain evidence="1">NBRC 110023</strain>
    </source>
</reference>
<dbReference type="AlphaFoldDB" id="A0AA37SYE4"/>
<evidence type="ECO:0000313" key="1">
    <source>
        <dbReference type="EMBL" id="GLR70425.1"/>
    </source>
</evidence>
<name>A0AA37SYE4_9ALTE</name>
<evidence type="ECO:0000313" key="2">
    <source>
        <dbReference type="Proteomes" id="UP001156601"/>
    </source>
</evidence>
<protein>
    <submittedName>
        <fullName evidence="1">Uncharacterized protein</fullName>
    </submittedName>
</protein>
<comment type="caution">
    <text evidence="1">The sequence shown here is derived from an EMBL/GenBank/DDBJ whole genome shotgun (WGS) entry which is preliminary data.</text>
</comment>
<sequence length="162" mass="18878">MSQLTGSKWVSNAFEKFSRSSELNNHVEIASWFKQSNMSIIYSEDYSESVVRHWGKQVIKKLMESHCNTISYSNRDDYIKTYPIKSCNAFKQGMVIKFVDGVEILRDGLNAYNSFREKCEKAETVLLQDMKKVALAEVKCLDKINEYLPYLKLQQQKLLKLN</sequence>
<keyword evidence="2" id="KW-1185">Reference proteome</keyword>
<organism evidence="1 2">
    <name type="scientific">Agaribacter marinus</name>
    <dbReference type="NCBI Taxonomy" id="1431249"/>
    <lineage>
        <taxon>Bacteria</taxon>
        <taxon>Pseudomonadati</taxon>
        <taxon>Pseudomonadota</taxon>
        <taxon>Gammaproteobacteria</taxon>
        <taxon>Alteromonadales</taxon>
        <taxon>Alteromonadaceae</taxon>
        <taxon>Agaribacter</taxon>
    </lineage>
</organism>
<gene>
    <name evidence="1" type="ORF">GCM10007852_13330</name>
</gene>
<dbReference type="RefSeq" id="WP_284216722.1">
    <property type="nucleotide sequence ID" value="NZ_BSOT01000005.1"/>
</dbReference>
<reference evidence="1" key="1">
    <citation type="journal article" date="2014" name="Int. J. Syst. Evol. Microbiol.">
        <title>Complete genome sequence of Corynebacterium casei LMG S-19264T (=DSM 44701T), isolated from a smear-ripened cheese.</title>
        <authorList>
            <consortium name="US DOE Joint Genome Institute (JGI-PGF)"/>
            <person name="Walter F."/>
            <person name="Albersmeier A."/>
            <person name="Kalinowski J."/>
            <person name="Ruckert C."/>
        </authorList>
    </citation>
    <scope>NUCLEOTIDE SEQUENCE</scope>
    <source>
        <strain evidence="1">NBRC 110023</strain>
    </source>
</reference>
<dbReference type="EMBL" id="BSOT01000005">
    <property type="protein sequence ID" value="GLR70425.1"/>
    <property type="molecule type" value="Genomic_DNA"/>
</dbReference>